<dbReference type="GO" id="GO:0046872">
    <property type="term" value="F:metal ion binding"/>
    <property type="evidence" value="ECO:0007669"/>
    <property type="project" value="UniProtKB-KW"/>
</dbReference>
<comment type="cofactor">
    <cofactor evidence="1">
        <name>Zn(2+)</name>
        <dbReference type="ChEBI" id="CHEBI:29105"/>
    </cofactor>
</comment>
<organism evidence="5">
    <name type="scientific">uncultured marine thaumarchaeote KM3_46_H07</name>
    <dbReference type="NCBI Taxonomy" id="1456163"/>
    <lineage>
        <taxon>Archaea</taxon>
        <taxon>Nitrososphaerota</taxon>
        <taxon>environmental samples</taxon>
    </lineage>
</organism>
<dbReference type="PROSITE" id="PS00483">
    <property type="entry name" value="DIHYDROOROTASE_2"/>
    <property type="match status" value="1"/>
</dbReference>
<dbReference type="GO" id="GO:0006145">
    <property type="term" value="P:purine nucleobase catabolic process"/>
    <property type="evidence" value="ECO:0007669"/>
    <property type="project" value="TreeGrafter"/>
</dbReference>
<dbReference type="SUPFAM" id="SSF51338">
    <property type="entry name" value="Composite domain of metallo-dependent hydrolases"/>
    <property type="match status" value="1"/>
</dbReference>
<feature type="domain" description="Amidohydrolase-related" evidence="4">
    <location>
        <begin position="50"/>
        <end position="398"/>
    </location>
</feature>
<name>A0A075H8E7_9ARCH</name>
<sequence length="420" mass="47480">MDMNIINGRVWINGNLEKTSISINNGRISRLTNQDNIQEADETIDAKENIVFPGFVDVHAHLRDSKFSYKEDFSSGTKAAVAGGFTTVLDMPNTDPPVTNVEKLNSRQKLARNNICCNVGFYCSPINANDINELKIANAIGYKIYLHKPFEEQDLSDKNLIKIMKKIKENNGILAIHAENHELFDGIVHTIESEIQAIKRIIDLAKITECKIHFVHVSTKEGLDIIKKNKIDLDISCEATPHHTILNTNDIESTRYYCEPPLRDKENQESILNSMIKGEIDMMATDHAPHSVQDKVDGKPGFSGLEITVPVMIDLYKRDKITLERIYEILVWNPIRRFGIKNRGRIKEGYNADLVIIDENKEQVINVNKFFSKGKNSPFDGMKVSGSITKTIVNGKIVFDGKDIIHSDMGNILQNQVDFQ</sequence>
<dbReference type="Gene3D" id="2.30.40.10">
    <property type="entry name" value="Urease, subunit C, domain 1"/>
    <property type="match status" value="1"/>
</dbReference>
<keyword evidence="2" id="KW-0479">Metal-binding</keyword>
<dbReference type="SUPFAM" id="SSF51556">
    <property type="entry name" value="Metallo-dependent hydrolases"/>
    <property type="match status" value="1"/>
</dbReference>
<evidence type="ECO:0000256" key="2">
    <source>
        <dbReference type="ARBA" id="ARBA00022723"/>
    </source>
</evidence>
<dbReference type="PANTHER" id="PTHR43668">
    <property type="entry name" value="ALLANTOINASE"/>
    <property type="match status" value="1"/>
</dbReference>
<dbReference type="GO" id="GO:0005737">
    <property type="term" value="C:cytoplasm"/>
    <property type="evidence" value="ECO:0007669"/>
    <property type="project" value="TreeGrafter"/>
</dbReference>
<dbReference type="EC" id="3.5.2.3" evidence="5"/>
<dbReference type="EMBL" id="KF900898">
    <property type="protein sequence ID" value="AIF10707.1"/>
    <property type="molecule type" value="Genomic_DNA"/>
</dbReference>
<dbReference type="GO" id="GO:0004038">
    <property type="term" value="F:allantoinase activity"/>
    <property type="evidence" value="ECO:0007669"/>
    <property type="project" value="TreeGrafter"/>
</dbReference>
<reference evidence="5" key="1">
    <citation type="journal article" date="2014" name="Genome Biol. Evol.">
        <title>Pangenome evidence for extensive interdomain horizontal transfer affecting lineage core and shell genes in uncultured planktonic thaumarchaeota and euryarchaeota.</title>
        <authorList>
            <person name="Deschamps P."/>
            <person name="Zivanovic Y."/>
            <person name="Moreira D."/>
            <person name="Rodriguez-Valera F."/>
            <person name="Lopez-Garcia P."/>
        </authorList>
    </citation>
    <scope>NUCLEOTIDE SEQUENCE</scope>
</reference>
<dbReference type="InterPro" id="IPR011059">
    <property type="entry name" value="Metal-dep_hydrolase_composite"/>
</dbReference>
<gene>
    <name evidence="5" type="primary">URA4</name>
    <name evidence="5" type="synonym">pyrC</name>
</gene>
<protein>
    <submittedName>
        <fullName evidence="5">Dihydroorotase (URA4, pyrC)</fullName>
        <ecNumber evidence="5">3.5.2.3</ecNumber>
    </submittedName>
</protein>
<dbReference type="NCBIfam" id="TIGR00857">
    <property type="entry name" value="pyrC_multi"/>
    <property type="match status" value="1"/>
</dbReference>
<evidence type="ECO:0000313" key="5">
    <source>
        <dbReference type="EMBL" id="AIF10707.1"/>
    </source>
</evidence>
<evidence type="ECO:0000256" key="1">
    <source>
        <dbReference type="ARBA" id="ARBA00001947"/>
    </source>
</evidence>
<keyword evidence="3 5" id="KW-0378">Hydrolase</keyword>
<dbReference type="InterPro" id="IPR006680">
    <property type="entry name" value="Amidohydro-rel"/>
</dbReference>
<evidence type="ECO:0000256" key="3">
    <source>
        <dbReference type="ARBA" id="ARBA00022801"/>
    </source>
</evidence>
<dbReference type="AlphaFoldDB" id="A0A075H8E7"/>
<dbReference type="InterPro" id="IPR002195">
    <property type="entry name" value="Dihydroorotase_CS"/>
</dbReference>
<dbReference type="Gene3D" id="3.20.20.140">
    <property type="entry name" value="Metal-dependent hydrolases"/>
    <property type="match status" value="1"/>
</dbReference>
<dbReference type="PANTHER" id="PTHR43668:SF2">
    <property type="entry name" value="ALLANTOINASE"/>
    <property type="match status" value="1"/>
</dbReference>
<evidence type="ECO:0000259" key="4">
    <source>
        <dbReference type="Pfam" id="PF01979"/>
    </source>
</evidence>
<dbReference type="InterPro" id="IPR032466">
    <property type="entry name" value="Metal_Hydrolase"/>
</dbReference>
<proteinExistence type="predicted"/>
<accession>A0A075H8E7</accession>
<dbReference type="GO" id="GO:0004151">
    <property type="term" value="F:dihydroorotase activity"/>
    <property type="evidence" value="ECO:0007669"/>
    <property type="project" value="UniProtKB-EC"/>
</dbReference>
<dbReference type="Pfam" id="PF01979">
    <property type="entry name" value="Amidohydro_1"/>
    <property type="match status" value="1"/>
</dbReference>
<dbReference type="InterPro" id="IPR050138">
    <property type="entry name" value="DHOase/Allantoinase_Hydrolase"/>
</dbReference>